<gene>
    <name evidence="7" type="ORF">C7S18_17235</name>
</gene>
<dbReference type="InterPro" id="IPR014284">
    <property type="entry name" value="RNA_pol_sigma-70_dom"/>
</dbReference>
<evidence type="ECO:0000256" key="5">
    <source>
        <dbReference type="ARBA" id="ARBA00023163"/>
    </source>
</evidence>
<evidence type="ECO:0000313" key="8">
    <source>
        <dbReference type="Proteomes" id="UP000241074"/>
    </source>
</evidence>
<dbReference type="PANTHER" id="PTHR43133">
    <property type="entry name" value="RNA POLYMERASE ECF-TYPE SIGMA FACTO"/>
    <property type="match status" value="1"/>
</dbReference>
<organism evidence="7 8">
    <name type="scientific">Ahniella affigens</name>
    <dbReference type="NCBI Taxonomy" id="2021234"/>
    <lineage>
        <taxon>Bacteria</taxon>
        <taxon>Pseudomonadati</taxon>
        <taxon>Pseudomonadota</taxon>
        <taxon>Gammaproteobacteria</taxon>
        <taxon>Lysobacterales</taxon>
        <taxon>Rhodanobacteraceae</taxon>
        <taxon>Ahniella</taxon>
    </lineage>
</organism>
<keyword evidence="4" id="KW-0238">DNA-binding</keyword>
<evidence type="ECO:0000313" key="7">
    <source>
        <dbReference type="EMBL" id="AVP98816.1"/>
    </source>
</evidence>
<dbReference type="Proteomes" id="UP000241074">
    <property type="component" value="Chromosome"/>
</dbReference>
<reference evidence="7 8" key="1">
    <citation type="submission" date="2018-03" db="EMBL/GenBank/DDBJ databases">
        <title>Ahniella affigens gen. nov., sp. nov., a gammaproteobacterium isolated from sandy soil near a stream.</title>
        <authorList>
            <person name="Ko Y."/>
            <person name="Kim J.-H."/>
        </authorList>
    </citation>
    <scope>NUCLEOTIDE SEQUENCE [LARGE SCALE GENOMIC DNA]</scope>
    <source>
        <strain evidence="7 8">D13</strain>
    </source>
</reference>
<dbReference type="InterPro" id="IPR007627">
    <property type="entry name" value="RNA_pol_sigma70_r2"/>
</dbReference>
<evidence type="ECO:0000259" key="6">
    <source>
        <dbReference type="Pfam" id="PF04542"/>
    </source>
</evidence>
<dbReference type="InterPro" id="IPR036388">
    <property type="entry name" value="WH-like_DNA-bd_sf"/>
</dbReference>
<evidence type="ECO:0000256" key="2">
    <source>
        <dbReference type="ARBA" id="ARBA00023015"/>
    </source>
</evidence>
<sequence>MQRRLCLDEREFRAVLDRHEGRLRALIQQRLSPGDGLDADDLAQEVRIRLWRALATEKGVTHLASYIQKIVFSVFIDALRRRDARKEQGLDEVMSAELENAHERPEAEPEQLASRQHQTVLVQQALASIQASRRMPAQLLLHGFNPAEIATMLNLTDASARNLAYRGVEDLKQALNALGMEHVDD</sequence>
<keyword evidence="2" id="KW-0805">Transcription regulation</keyword>
<keyword evidence="3" id="KW-0731">Sigma factor</keyword>
<accession>A0A2P1PVD3</accession>
<dbReference type="PANTHER" id="PTHR43133:SF8">
    <property type="entry name" value="RNA POLYMERASE SIGMA FACTOR HI_1459-RELATED"/>
    <property type="match status" value="1"/>
</dbReference>
<dbReference type="SUPFAM" id="SSF88659">
    <property type="entry name" value="Sigma3 and sigma4 domains of RNA polymerase sigma factors"/>
    <property type="match status" value="1"/>
</dbReference>
<dbReference type="AlphaFoldDB" id="A0A2P1PVD3"/>
<keyword evidence="8" id="KW-1185">Reference proteome</keyword>
<dbReference type="KEGG" id="xba:C7S18_17235"/>
<evidence type="ECO:0000256" key="1">
    <source>
        <dbReference type="ARBA" id="ARBA00010641"/>
    </source>
</evidence>
<dbReference type="InterPro" id="IPR039425">
    <property type="entry name" value="RNA_pol_sigma-70-like"/>
</dbReference>
<dbReference type="InterPro" id="IPR013325">
    <property type="entry name" value="RNA_pol_sigma_r2"/>
</dbReference>
<dbReference type="Pfam" id="PF04542">
    <property type="entry name" value="Sigma70_r2"/>
    <property type="match status" value="1"/>
</dbReference>
<dbReference type="EMBL" id="CP027860">
    <property type="protein sequence ID" value="AVP98816.1"/>
    <property type="molecule type" value="Genomic_DNA"/>
</dbReference>
<dbReference type="Gene3D" id="1.10.10.10">
    <property type="entry name" value="Winged helix-like DNA-binding domain superfamily/Winged helix DNA-binding domain"/>
    <property type="match status" value="1"/>
</dbReference>
<name>A0A2P1PVD3_9GAMM</name>
<reference evidence="7 8" key="2">
    <citation type="submission" date="2018-03" db="EMBL/GenBank/DDBJ databases">
        <authorList>
            <person name="Keele B.F."/>
        </authorList>
    </citation>
    <scope>NUCLEOTIDE SEQUENCE [LARGE SCALE GENOMIC DNA]</scope>
    <source>
        <strain evidence="7 8">D13</strain>
    </source>
</reference>
<dbReference type="InterPro" id="IPR013324">
    <property type="entry name" value="RNA_pol_sigma_r3/r4-like"/>
</dbReference>
<dbReference type="GO" id="GO:0003677">
    <property type="term" value="F:DNA binding"/>
    <property type="evidence" value="ECO:0007669"/>
    <property type="project" value="UniProtKB-KW"/>
</dbReference>
<dbReference type="OrthoDB" id="5950941at2"/>
<comment type="similarity">
    <text evidence="1">Belongs to the sigma-70 factor family. ECF subfamily.</text>
</comment>
<dbReference type="SUPFAM" id="SSF88946">
    <property type="entry name" value="Sigma2 domain of RNA polymerase sigma factors"/>
    <property type="match status" value="1"/>
</dbReference>
<dbReference type="GO" id="GO:0006352">
    <property type="term" value="P:DNA-templated transcription initiation"/>
    <property type="evidence" value="ECO:0007669"/>
    <property type="project" value="InterPro"/>
</dbReference>
<proteinExistence type="inferred from homology"/>
<dbReference type="GO" id="GO:0016987">
    <property type="term" value="F:sigma factor activity"/>
    <property type="evidence" value="ECO:0007669"/>
    <property type="project" value="UniProtKB-KW"/>
</dbReference>
<dbReference type="NCBIfam" id="TIGR02937">
    <property type="entry name" value="sigma70-ECF"/>
    <property type="match status" value="1"/>
</dbReference>
<keyword evidence="5" id="KW-0804">Transcription</keyword>
<protein>
    <recommendedName>
        <fullName evidence="6">RNA polymerase sigma-70 region 2 domain-containing protein</fullName>
    </recommendedName>
</protein>
<dbReference type="Gene3D" id="1.10.1740.10">
    <property type="match status" value="1"/>
</dbReference>
<evidence type="ECO:0000256" key="4">
    <source>
        <dbReference type="ARBA" id="ARBA00023125"/>
    </source>
</evidence>
<feature type="domain" description="RNA polymerase sigma-70 region 2" evidence="6">
    <location>
        <begin position="17"/>
        <end position="83"/>
    </location>
</feature>
<evidence type="ECO:0000256" key="3">
    <source>
        <dbReference type="ARBA" id="ARBA00023082"/>
    </source>
</evidence>